<accession>A0A7G5C146</accession>
<dbReference type="PANTHER" id="PTHR43649:SF12">
    <property type="entry name" value="DIACETYLCHITOBIOSE BINDING PROTEIN DASA"/>
    <property type="match status" value="1"/>
</dbReference>
<keyword evidence="2" id="KW-1185">Reference proteome</keyword>
<proteinExistence type="predicted"/>
<organism evidence="1 2">
    <name type="scientific">Cohnella cholangitidis</name>
    <dbReference type="NCBI Taxonomy" id="2598458"/>
    <lineage>
        <taxon>Bacteria</taxon>
        <taxon>Bacillati</taxon>
        <taxon>Bacillota</taxon>
        <taxon>Bacilli</taxon>
        <taxon>Bacillales</taxon>
        <taxon>Paenibacillaceae</taxon>
        <taxon>Cohnella</taxon>
    </lineage>
</organism>
<dbReference type="RefSeq" id="WP_182299158.1">
    <property type="nucleotide sequence ID" value="NZ_CP041969.1"/>
</dbReference>
<dbReference type="Pfam" id="PF01547">
    <property type="entry name" value="SBP_bac_1"/>
    <property type="match status" value="1"/>
</dbReference>
<dbReference type="SUPFAM" id="SSF53850">
    <property type="entry name" value="Periplasmic binding protein-like II"/>
    <property type="match status" value="1"/>
</dbReference>
<dbReference type="InterPro" id="IPR050490">
    <property type="entry name" value="Bact_solute-bd_prot1"/>
</dbReference>
<name>A0A7G5C146_9BACL</name>
<dbReference type="AlphaFoldDB" id="A0A7G5C146"/>
<dbReference type="InterPro" id="IPR006059">
    <property type="entry name" value="SBP"/>
</dbReference>
<dbReference type="EMBL" id="CP041969">
    <property type="protein sequence ID" value="QMV42930.1"/>
    <property type="molecule type" value="Genomic_DNA"/>
</dbReference>
<dbReference type="KEGG" id="cchl:FPL14_18365"/>
<protein>
    <submittedName>
        <fullName evidence="1">Extracellular solute-binding protein</fullName>
    </submittedName>
</protein>
<gene>
    <name evidence="1" type="ORF">FPL14_18365</name>
</gene>
<reference evidence="1 2" key="1">
    <citation type="submission" date="2019-07" db="EMBL/GenBank/DDBJ databases">
        <authorList>
            <person name="Kim J.K."/>
            <person name="Cheong H.-M."/>
            <person name="Choi Y."/>
            <person name="Hwang K.J."/>
            <person name="Lee S."/>
            <person name="Choi C."/>
        </authorList>
    </citation>
    <scope>NUCLEOTIDE SEQUENCE [LARGE SCALE GENOMIC DNA]</scope>
    <source>
        <strain evidence="1 2">KS 22</strain>
    </source>
</reference>
<sequence length="580" mass="65483">MSAFFCFYSLNRGRNVLRQKREWIVRVVSVLVAMSILAACNGEASRPAASYSSAEPEAEESFVSAGREGKLFEFGAEPLDITFYAHYSNYKMPQWGADPSSKWIQDHMKINIQAVSAEGNGAQKLQKMIAGKQLPDLIWGQRDSDLERLREAGLLVPLDEYIEKYPNLKRWAGDKILNLLRAPDDKIYFFPNYYTDKPHGNAGYVVNKRIYKELGSPKLETTDDLYDYLKRVKSKFPGVVPFETGLANEGHGIDQLFSAFKENNFSFTSNYAVTSGDRMVSIYKDEGFRESAKYVAKLMREGLMTQNALTQTADQVSEKLSQGLVAVYASADPIKMAMPADAEMSKNNPDDGYFFIEPIYKKGLDKSKIYPGTYNLLGWNVTAITTSAQNPEAIFAMLDWMTGPEGSSVQMWGPPGPDGYWDGFKEDGITPRFTAKYAEDPEGLARIQSVSGDLIWVGNTAFLDQTKSDYEATLPEDKRNWSTYWQHKVTWKSQGDATPFMNLHPMPDTEEGIIHRRIKDIWLEARADAMFGTSDQEVIDILDEAHDKSMEVGFQRYLDYITAKWHANLKTLNEGTAPQP</sequence>
<dbReference type="PANTHER" id="PTHR43649">
    <property type="entry name" value="ARABINOSE-BINDING PROTEIN-RELATED"/>
    <property type="match status" value="1"/>
</dbReference>
<evidence type="ECO:0000313" key="1">
    <source>
        <dbReference type="EMBL" id="QMV42930.1"/>
    </source>
</evidence>
<dbReference type="Gene3D" id="3.40.190.10">
    <property type="entry name" value="Periplasmic binding protein-like II"/>
    <property type="match status" value="2"/>
</dbReference>
<dbReference type="Proteomes" id="UP000515679">
    <property type="component" value="Chromosome"/>
</dbReference>
<evidence type="ECO:0000313" key="2">
    <source>
        <dbReference type="Proteomes" id="UP000515679"/>
    </source>
</evidence>